<proteinExistence type="predicted"/>
<organism evidence="1 2">
    <name type="scientific">Steinernema carpocapsae</name>
    <name type="common">Entomopathogenic nematode</name>
    <dbReference type="NCBI Taxonomy" id="34508"/>
    <lineage>
        <taxon>Eukaryota</taxon>
        <taxon>Metazoa</taxon>
        <taxon>Ecdysozoa</taxon>
        <taxon>Nematoda</taxon>
        <taxon>Chromadorea</taxon>
        <taxon>Rhabditida</taxon>
        <taxon>Tylenchina</taxon>
        <taxon>Panagrolaimomorpha</taxon>
        <taxon>Strongyloidoidea</taxon>
        <taxon>Steinernematidae</taxon>
        <taxon>Steinernema</taxon>
    </lineage>
</organism>
<name>A0A4U5PH94_STECR</name>
<gene>
    <name evidence="1" type="ORF">L596_009813</name>
</gene>
<keyword evidence="2" id="KW-1185">Reference proteome</keyword>
<dbReference type="AlphaFoldDB" id="A0A4U5PH94"/>
<comment type="caution">
    <text evidence="1">The sequence shown here is derived from an EMBL/GenBank/DDBJ whole genome shotgun (WGS) entry which is preliminary data.</text>
</comment>
<evidence type="ECO:0000313" key="1">
    <source>
        <dbReference type="EMBL" id="TKR95681.1"/>
    </source>
</evidence>
<accession>A0A4U5PH94</accession>
<evidence type="ECO:0000313" key="2">
    <source>
        <dbReference type="Proteomes" id="UP000298663"/>
    </source>
</evidence>
<reference evidence="1 2" key="1">
    <citation type="journal article" date="2015" name="Genome Biol.">
        <title>Comparative genomics of Steinernema reveals deeply conserved gene regulatory networks.</title>
        <authorList>
            <person name="Dillman A.R."/>
            <person name="Macchietto M."/>
            <person name="Porter C.F."/>
            <person name="Rogers A."/>
            <person name="Williams B."/>
            <person name="Antoshechkin I."/>
            <person name="Lee M.M."/>
            <person name="Goodwin Z."/>
            <person name="Lu X."/>
            <person name="Lewis E.E."/>
            <person name="Goodrich-Blair H."/>
            <person name="Stock S.P."/>
            <person name="Adams B.J."/>
            <person name="Sternberg P.W."/>
            <person name="Mortazavi A."/>
        </authorList>
    </citation>
    <scope>NUCLEOTIDE SEQUENCE [LARGE SCALE GENOMIC DNA]</scope>
    <source>
        <strain evidence="1 2">ALL</strain>
    </source>
</reference>
<sequence length="136" mass="15501">MRRGSSSRTWSLMPECQTRYPRGPFIAYANHCPCLLRCVFSGDSTSKSHKTTRKTSKRVRFGKHGTSNSLISCVRIHVYGRERSLRPKVVGVKNRVHLIHVLAIMDTHSDSRAIRAFRIWHCDTLAWEVALFCGTG</sequence>
<reference evidence="1 2" key="2">
    <citation type="journal article" date="2019" name="G3 (Bethesda)">
        <title>Hybrid Assembly of the Genome of the Entomopathogenic Nematode Steinernema carpocapsae Identifies the X-Chromosome.</title>
        <authorList>
            <person name="Serra L."/>
            <person name="Macchietto M."/>
            <person name="Macias-Munoz A."/>
            <person name="McGill C.J."/>
            <person name="Rodriguez I.M."/>
            <person name="Rodriguez B."/>
            <person name="Murad R."/>
            <person name="Mortazavi A."/>
        </authorList>
    </citation>
    <scope>NUCLEOTIDE SEQUENCE [LARGE SCALE GENOMIC DNA]</scope>
    <source>
        <strain evidence="1 2">ALL</strain>
    </source>
</reference>
<dbReference type="Proteomes" id="UP000298663">
    <property type="component" value="Unassembled WGS sequence"/>
</dbReference>
<protein>
    <submittedName>
        <fullName evidence="1">Uncharacterized protein</fullName>
    </submittedName>
</protein>
<dbReference type="EMBL" id="AZBU02000002">
    <property type="protein sequence ID" value="TKR95681.1"/>
    <property type="molecule type" value="Genomic_DNA"/>
</dbReference>